<evidence type="ECO:0000256" key="1">
    <source>
        <dbReference type="SAM" id="MobiDB-lite"/>
    </source>
</evidence>
<feature type="region of interest" description="Disordered" evidence="1">
    <location>
        <begin position="56"/>
        <end position="161"/>
    </location>
</feature>
<feature type="compositionally biased region" description="Basic and acidic residues" evidence="1">
    <location>
        <begin position="117"/>
        <end position="161"/>
    </location>
</feature>
<feature type="compositionally biased region" description="Basic and acidic residues" evidence="1">
    <location>
        <begin position="21"/>
        <end position="38"/>
    </location>
</feature>
<feature type="compositionally biased region" description="Basic and acidic residues" evidence="1">
    <location>
        <begin position="60"/>
        <end position="81"/>
    </location>
</feature>
<sequence length="161" mass="18651">MQALKYRQLLAQRRFRSRQVVHKEPRRQSENNQERYPDPRGVFQIQHRAVRLLATVTAKNGKDRDRDHQRRDQLHHADAHIAEAAVNTERPALLRFREEEADVGHTGGKVGSGEAAQQRDNHEDAKRRRGILDREAQPDARHNHDPGAERRPATAAEQRHP</sequence>
<accession>A0A377V5Z8</accession>
<feature type="region of interest" description="Disordered" evidence="1">
    <location>
        <begin position="17"/>
        <end position="40"/>
    </location>
</feature>
<name>A0A377V5Z8_KLEPN</name>
<proteinExistence type="predicted"/>
<organism evidence="2 3">
    <name type="scientific">Klebsiella pneumoniae</name>
    <dbReference type="NCBI Taxonomy" id="573"/>
    <lineage>
        <taxon>Bacteria</taxon>
        <taxon>Pseudomonadati</taxon>
        <taxon>Pseudomonadota</taxon>
        <taxon>Gammaproteobacteria</taxon>
        <taxon>Enterobacterales</taxon>
        <taxon>Enterobacteriaceae</taxon>
        <taxon>Klebsiella/Raoultella group</taxon>
        <taxon>Klebsiella</taxon>
        <taxon>Klebsiella pneumoniae complex</taxon>
    </lineage>
</organism>
<gene>
    <name evidence="2" type="ORF">NCTC13443_04597</name>
</gene>
<dbReference type="EMBL" id="UGKT01000001">
    <property type="protein sequence ID" value="STT04473.1"/>
    <property type="molecule type" value="Genomic_DNA"/>
</dbReference>
<dbReference type="Proteomes" id="UP000255518">
    <property type="component" value="Unassembled WGS sequence"/>
</dbReference>
<dbReference type="AlphaFoldDB" id="A0A377V5Z8"/>
<reference evidence="2 3" key="1">
    <citation type="submission" date="2018-06" db="EMBL/GenBank/DDBJ databases">
        <authorList>
            <consortium name="Pathogen Informatics"/>
            <person name="Doyle S."/>
        </authorList>
    </citation>
    <scope>NUCLEOTIDE SEQUENCE [LARGE SCALE GENOMIC DNA]</scope>
    <source>
        <strain evidence="2 3">NCTC13443</strain>
    </source>
</reference>
<protein>
    <submittedName>
        <fullName evidence="2">Uncharacterized protein</fullName>
    </submittedName>
</protein>
<evidence type="ECO:0000313" key="2">
    <source>
        <dbReference type="EMBL" id="STT04473.1"/>
    </source>
</evidence>
<evidence type="ECO:0000313" key="3">
    <source>
        <dbReference type="Proteomes" id="UP000255518"/>
    </source>
</evidence>